<dbReference type="InterPro" id="IPR025421">
    <property type="entry name" value="DUF4148"/>
</dbReference>
<name>A0A6S7EZS5_9BURK</name>
<accession>A0A6S7EZS5</accession>
<keyword evidence="2" id="KW-0732">Signal</keyword>
<dbReference type="Pfam" id="PF13663">
    <property type="entry name" value="DUF4148"/>
    <property type="match status" value="1"/>
</dbReference>
<gene>
    <name evidence="3" type="ORF">LMG6000_01870</name>
</gene>
<reference evidence="3 4" key="1">
    <citation type="submission" date="2020-04" db="EMBL/GenBank/DDBJ databases">
        <authorList>
            <person name="De Canck E."/>
        </authorList>
    </citation>
    <scope>NUCLEOTIDE SEQUENCE [LARGE SCALE GENOMIC DNA]</scope>
    <source>
        <strain evidence="3 4">LMG 6000</strain>
    </source>
</reference>
<dbReference type="Proteomes" id="UP000494183">
    <property type="component" value="Unassembled WGS sequence"/>
</dbReference>
<evidence type="ECO:0000256" key="2">
    <source>
        <dbReference type="SAM" id="SignalP"/>
    </source>
</evidence>
<protein>
    <recommendedName>
        <fullName evidence="5">DUF4148 domain-containing protein</fullName>
    </recommendedName>
</protein>
<feature type="chain" id="PRO_5028982917" description="DUF4148 domain-containing protein" evidence="2">
    <location>
        <begin position="24"/>
        <end position="111"/>
    </location>
</feature>
<evidence type="ECO:0000313" key="4">
    <source>
        <dbReference type="Proteomes" id="UP000494183"/>
    </source>
</evidence>
<evidence type="ECO:0000313" key="3">
    <source>
        <dbReference type="EMBL" id="CAB3930808.1"/>
    </source>
</evidence>
<evidence type="ECO:0008006" key="5">
    <source>
        <dbReference type="Google" id="ProtNLM"/>
    </source>
</evidence>
<feature type="region of interest" description="Disordered" evidence="1">
    <location>
        <begin position="83"/>
        <end position="111"/>
    </location>
</feature>
<dbReference type="AlphaFoldDB" id="A0A6S7EZS5"/>
<keyword evidence="4" id="KW-1185">Reference proteome</keyword>
<sequence>MKATISSAAVAIALTVLGSSAQADTFHNANTEIGYEVHVGDSQSGKTSEQVRQELVAAKSNKREWFFTNLNAAKPGWMVPTEKTREQVAKERDSITPEERARIDEIYNTGA</sequence>
<dbReference type="EMBL" id="CADILH010000002">
    <property type="protein sequence ID" value="CAB3930808.1"/>
    <property type="molecule type" value="Genomic_DNA"/>
</dbReference>
<feature type="signal peptide" evidence="2">
    <location>
        <begin position="1"/>
        <end position="23"/>
    </location>
</feature>
<feature type="compositionally biased region" description="Basic and acidic residues" evidence="1">
    <location>
        <begin position="83"/>
        <end position="105"/>
    </location>
</feature>
<organism evidence="3 4">
    <name type="scientific">Achromobacter insolitus</name>
    <dbReference type="NCBI Taxonomy" id="217204"/>
    <lineage>
        <taxon>Bacteria</taxon>
        <taxon>Pseudomonadati</taxon>
        <taxon>Pseudomonadota</taxon>
        <taxon>Betaproteobacteria</taxon>
        <taxon>Burkholderiales</taxon>
        <taxon>Alcaligenaceae</taxon>
        <taxon>Achromobacter</taxon>
    </lineage>
</organism>
<dbReference type="RefSeq" id="WP_157672730.1">
    <property type="nucleotide sequence ID" value="NZ_CADILH010000002.1"/>
</dbReference>
<evidence type="ECO:0000256" key="1">
    <source>
        <dbReference type="SAM" id="MobiDB-lite"/>
    </source>
</evidence>
<proteinExistence type="predicted"/>